<proteinExistence type="predicted"/>
<gene>
    <name evidence="1" type="ORF">SAMN04488057_10560</name>
</gene>
<dbReference type="InterPro" id="IPR045944">
    <property type="entry name" value="DUF6364"/>
</dbReference>
<protein>
    <submittedName>
        <fullName evidence="1">Uncharacterized protein</fullName>
    </submittedName>
</protein>
<dbReference type="EMBL" id="FRCY01000005">
    <property type="protein sequence ID" value="SHM98532.1"/>
    <property type="molecule type" value="Genomic_DNA"/>
</dbReference>
<reference evidence="1 2" key="1">
    <citation type="submission" date="2016-11" db="EMBL/GenBank/DDBJ databases">
        <authorList>
            <person name="Jaros S."/>
            <person name="Januszkiewicz K."/>
            <person name="Wedrychowicz H."/>
        </authorList>
    </citation>
    <scope>NUCLEOTIDE SEQUENCE [LARGE SCALE GENOMIC DNA]</scope>
    <source>
        <strain evidence="1 2">CGMCC 1.6102</strain>
    </source>
</reference>
<dbReference type="Proteomes" id="UP000184513">
    <property type="component" value="Unassembled WGS sequence"/>
</dbReference>
<keyword evidence="2" id="KW-1185">Reference proteome</keyword>
<dbReference type="STRING" id="388280.SAMN04488057_10560"/>
<name>A0A1M7N678_9BACT</name>
<dbReference type="AlphaFoldDB" id="A0A1M7N678"/>
<organism evidence="1 2">
    <name type="scientific">Cyclobacterium lianum</name>
    <dbReference type="NCBI Taxonomy" id="388280"/>
    <lineage>
        <taxon>Bacteria</taxon>
        <taxon>Pseudomonadati</taxon>
        <taxon>Bacteroidota</taxon>
        <taxon>Cytophagia</taxon>
        <taxon>Cytophagales</taxon>
        <taxon>Cyclobacteriaceae</taxon>
        <taxon>Cyclobacterium</taxon>
    </lineage>
</organism>
<evidence type="ECO:0000313" key="1">
    <source>
        <dbReference type="EMBL" id="SHM98532.1"/>
    </source>
</evidence>
<accession>A0A1M7N678</accession>
<sequence>MTRIIRNPQPSNLLLSHSGPLITPPAPNKIQFWNFKIRNFNSYTKIRIFTFTRIYLVTMKTKLTLTVNKSIIDAAKRRAKSRGISLSRMFEEIFEEEGSYEIKTEQQRAAERLLQLLENSGSISTKDDKILIKSHVKRKFA</sequence>
<dbReference type="Pfam" id="PF19891">
    <property type="entry name" value="DUF6364"/>
    <property type="match status" value="1"/>
</dbReference>
<evidence type="ECO:0000313" key="2">
    <source>
        <dbReference type="Proteomes" id="UP000184513"/>
    </source>
</evidence>